<comment type="caution">
    <text evidence="3">The sequence shown here is derived from an EMBL/GenBank/DDBJ whole genome shotgun (WGS) entry which is preliminary data.</text>
</comment>
<protein>
    <recommendedName>
        <fullName evidence="2">DUF4399 domain-containing protein</fullName>
    </recommendedName>
</protein>
<dbReference type="EMBL" id="BPQQ01000018">
    <property type="protein sequence ID" value="GJD99686.1"/>
    <property type="molecule type" value="Genomic_DNA"/>
</dbReference>
<evidence type="ECO:0000313" key="4">
    <source>
        <dbReference type="Proteomes" id="UP001055153"/>
    </source>
</evidence>
<evidence type="ECO:0000256" key="1">
    <source>
        <dbReference type="SAM" id="SignalP"/>
    </source>
</evidence>
<dbReference type="RefSeq" id="WP_238234573.1">
    <property type="nucleotide sequence ID" value="NZ_BPQQ01000018.1"/>
</dbReference>
<feature type="domain" description="DUF4399" evidence="2">
    <location>
        <begin position="206"/>
        <end position="295"/>
    </location>
</feature>
<organism evidence="3 4">
    <name type="scientific">Methylobacterium isbiliense</name>
    <dbReference type="NCBI Taxonomy" id="315478"/>
    <lineage>
        <taxon>Bacteria</taxon>
        <taxon>Pseudomonadati</taxon>
        <taxon>Pseudomonadota</taxon>
        <taxon>Alphaproteobacteria</taxon>
        <taxon>Hyphomicrobiales</taxon>
        <taxon>Methylobacteriaceae</taxon>
        <taxon>Methylobacterium</taxon>
    </lineage>
</organism>
<feature type="domain" description="DUF4399" evidence="2">
    <location>
        <begin position="75"/>
        <end position="165"/>
    </location>
</feature>
<proteinExistence type="predicted"/>
<reference evidence="3" key="2">
    <citation type="submission" date="2021-08" db="EMBL/GenBank/DDBJ databases">
        <authorList>
            <person name="Tani A."/>
            <person name="Ola A."/>
            <person name="Ogura Y."/>
            <person name="Katsura K."/>
            <person name="Hayashi T."/>
        </authorList>
    </citation>
    <scope>NUCLEOTIDE SEQUENCE</scope>
    <source>
        <strain evidence="3">DSM 17168</strain>
    </source>
</reference>
<dbReference type="Proteomes" id="UP001055153">
    <property type="component" value="Unassembled WGS sequence"/>
</dbReference>
<reference evidence="3" key="1">
    <citation type="journal article" date="2021" name="Front. Microbiol.">
        <title>Comprehensive Comparative Genomics and Phenotyping of Methylobacterium Species.</title>
        <authorList>
            <person name="Alessa O."/>
            <person name="Ogura Y."/>
            <person name="Fujitani Y."/>
            <person name="Takami H."/>
            <person name="Hayashi T."/>
            <person name="Sahin N."/>
            <person name="Tani A."/>
        </authorList>
    </citation>
    <scope>NUCLEOTIDE SEQUENCE</scope>
    <source>
        <strain evidence="3">DSM 17168</strain>
    </source>
</reference>
<keyword evidence="1" id="KW-0732">Signal</keyword>
<dbReference type="InterPro" id="IPR025512">
    <property type="entry name" value="DUF4399"/>
</dbReference>
<gene>
    <name evidence="3" type="ORF">GMJLKIPL_1604</name>
</gene>
<evidence type="ECO:0000259" key="2">
    <source>
        <dbReference type="Pfam" id="PF14347"/>
    </source>
</evidence>
<accession>A0ABQ4S9A9</accession>
<keyword evidence="4" id="KW-1185">Reference proteome</keyword>
<dbReference type="Pfam" id="PF14347">
    <property type="entry name" value="DUF4399"/>
    <property type="match status" value="2"/>
</dbReference>
<feature type="chain" id="PRO_5045551028" description="DUF4399 domain-containing protein" evidence="1">
    <location>
        <begin position="27"/>
        <end position="310"/>
    </location>
</feature>
<evidence type="ECO:0000313" key="3">
    <source>
        <dbReference type="EMBL" id="GJD99686.1"/>
    </source>
</evidence>
<feature type="signal peptide" evidence="1">
    <location>
        <begin position="1"/>
        <end position="26"/>
    </location>
</feature>
<name>A0ABQ4S9A9_9HYPH</name>
<sequence>MTSIRHASALLLCCVALSLHVRPAQAQTAQAQTAQAQTAPAQDAARSGPSSAPQGAAVYFVDLKDGAVIPSKSTIRFGLRGMGVAPAGVQRDNAGHHHLLIDTPLPPLSEPIPNDFNHLHFGAGQTETELTLPPGEHTLQLLLADHKHIPHAPPIASERIRVTVRDSEAPVAARGGPVRRQPSPKGAKVYIVSPANGTTVTRNPLIRFGLINMGVAPAGIAKANTGHHHILVDTPLPSFDRPIPNDFNHLHFGAGQTEARITLSPGPHTLQLLFADEHHVVHDPPVYSKPIRVFVTASGRPPRAARAPRR</sequence>